<name>A0A1E7QKY3_WOLPI</name>
<dbReference type="EMBL" id="MJMG01000001">
    <property type="protein sequence ID" value="OEY87135.1"/>
    <property type="molecule type" value="Genomic_DNA"/>
</dbReference>
<proteinExistence type="predicted"/>
<gene>
    <name evidence="1" type="ORF">BIY23_01485</name>
</gene>
<dbReference type="RefSeq" id="WP_070064785.1">
    <property type="nucleotide sequence ID" value="NZ_MJMG01000001.1"/>
</dbReference>
<reference evidence="1 2" key="1">
    <citation type="submission" date="2016-09" db="EMBL/GenBank/DDBJ databases">
        <title>Genomic evidence for plant-parasitic nematodes as the earliest Wolbachia hosts.</title>
        <authorList>
            <person name="Brown A.M."/>
            <person name="Wasala S.K."/>
            <person name="Howe D.K."/>
            <person name="Peetz A.B."/>
            <person name="Zasada I.A."/>
            <person name="Denver D.R."/>
        </authorList>
    </citation>
    <scope>NUCLEOTIDE SEQUENCE [LARGE SCALE GENOMIC DNA]</scope>
    <source>
        <strain evidence="2">wPpe</strain>
    </source>
</reference>
<accession>A0A1E7QKY3</accession>
<comment type="caution">
    <text evidence="1">The sequence shown here is derived from an EMBL/GenBank/DDBJ whole genome shotgun (WGS) entry which is preliminary data.</text>
</comment>
<dbReference type="AlphaFoldDB" id="A0A1E7QKY3"/>
<sequence length="87" mass="9910">MSKNNSEKNQEISLGVGLAAGFEGQIQGHHFRIEQEDVSFVSQVDDLFLINGLSLMTNDKKYEVWPHTAKEAIQYRQLNSHSYTVQL</sequence>
<dbReference type="Proteomes" id="UP000175679">
    <property type="component" value="Unassembled WGS sequence"/>
</dbReference>
<organism evidence="1 2">
    <name type="scientific">Wolbachia pipientis</name>
    <dbReference type="NCBI Taxonomy" id="955"/>
    <lineage>
        <taxon>Bacteria</taxon>
        <taxon>Pseudomonadati</taxon>
        <taxon>Pseudomonadota</taxon>
        <taxon>Alphaproteobacteria</taxon>
        <taxon>Rickettsiales</taxon>
        <taxon>Anaplasmataceae</taxon>
        <taxon>Wolbachieae</taxon>
        <taxon>Wolbachia</taxon>
    </lineage>
</organism>
<keyword evidence="2" id="KW-1185">Reference proteome</keyword>
<evidence type="ECO:0000313" key="1">
    <source>
        <dbReference type="EMBL" id="OEY87135.1"/>
    </source>
</evidence>
<protein>
    <submittedName>
        <fullName evidence="1">Uncharacterized protein</fullName>
    </submittedName>
</protein>
<evidence type="ECO:0000313" key="2">
    <source>
        <dbReference type="Proteomes" id="UP000175679"/>
    </source>
</evidence>